<reference evidence="2 3" key="1">
    <citation type="submission" date="2023-07" db="EMBL/GenBank/DDBJ databases">
        <title>Sorghum-associated microbial communities from plants grown in Nebraska, USA.</title>
        <authorList>
            <person name="Schachtman D."/>
        </authorList>
    </citation>
    <scope>NUCLEOTIDE SEQUENCE [LARGE SCALE GENOMIC DNA]</scope>
    <source>
        <strain evidence="2 3">BE248</strain>
    </source>
</reference>
<proteinExistence type="predicted"/>
<keyword evidence="3" id="KW-1185">Reference proteome</keyword>
<evidence type="ECO:0000313" key="2">
    <source>
        <dbReference type="EMBL" id="MDR7087531.1"/>
    </source>
</evidence>
<dbReference type="CDD" id="cd07064">
    <property type="entry name" value="AlkD_like_1"/>
    <property type="match status" value="1"/>
</dbReference>
<sequence>MDQLASSIRSALREAADPTRAPRMQAYMKSAMPFLGVRVPDVRKIARALAKAQPPANLDDLEATVLELWDNATHREERYAAAELTRLKLAKGRLSLIPLHEHMAVTGAWWDHVDEVAHHIADLHDVHPVETAHDVRRWSTSDDMWLRRLSIISQLGRRDRVDTELLTEVIEPNMGDTEFFIRKAIGWALREYAKVDADWVRTFVSEREDQLSGLSKREALKHVG</sequence>
<name>A0ABU1UQR8_9ACTN</name>
<accession>A0ABU1UQR8</accession>
<organism evidence="2 3">
    <name type="scientific">Aeromicrobium panaciterrae</name>
    <dbReference type="NCBI Taxonomy" id="363861"/>
    <lineage>
        <taxon>Bacteria</taxon>
        <taxon>Bacillati</taxon>
        <taxon>Actinomycetota</taxon>
        <taxon>Actinomycetes</taxon>
        <taxon>Propionibacteriales</taxon>
        <taxon>Nocardioidaceae</taxon>
        <taxon>Aeromicrobium</taxon>
    </lineage>
</organism>
<evidence type="ECO:0000313" key="3">
    <source>
        <dbReference type="Proteomes" id="UP001257739"/>
    </source>
</evidence>
<dbReference type="Pfam" id="PF08713">
    <property type="entry name" value="DNA_alkylation"/>
    <property type="match status" value="1"/>
</dbReference>
<dbReference type="PANTHER" id="PTHR34070">
    <property type="entry name" value="ARMADILLO-TYPE FOLD"/>
    <property type="match status" value="1"/>
</dbReference>
<dbReference type="Gene3D" id="1.20.1660.10">
    <property type="entry name" value="Hypothetical protein (EF3068)"/>
    <property type="match status" value="1"/>
</dbReference>
<dbReference type="Proteomes" id="UP001257739">
    <property type="component" value="Unassembled WGS sequence"/>
</dbReference>
<dbReference type="SUPFAM" id="SSF48371">
    <property type="entry name" value="ARM repeat"/>
    <property type="match status" value="1"/>
</dbReference>
<dbReference type="Gene3D" id="1.25.40.290">
    <property type="entry name" value="ARM repeat domains"/>
    <property type="match status" value="1"/>
</dbReference>
<dbReference type="RefSeq" id="WP_309971336.1">
    <property type="nucleotide sequence ID" value="NZ_JAVDWH010000001.1"/>
</dbReference>
<feature type="region of interest" description="Disordered" evidence="1">
    <location>
        <begin position="1"/>
        <end position="20"/>
    </location>
</feature>
<dbReference type="PANTHER" id="PTHR34070:SF1">
    <property type="entry name" value="DNA ALKYLATION REPAIR PROTEIN"/>
    <property type="match status" value="1"/>
</dbReference>
<dbReference type="EMBL" id="JAVDWH010000001">
    <property type="protein sequence ID" value="MDR7087531.1"/>
    <property type="molecule type" value="Genomic_DNA"/>
</dbReference>
<comment type="caution">
    <text evidence="2">The sequence shown here is derived from an EMBL/GenBank/DDBJ whole genome shotgun (WGS) entry which is preliminary data.</text>
</comment>
<dbReference type="InterPro" id="IPR014825">
    <property type="entry name" value="DNA_alkylation"/>
</dbReference>
<dbReference type="InterPro" id="IPR016024">
    <property type="entry name" value="ARM-type_fold"/>
</dbReference>
<gene>
    <name evidence="2" type="ORF">J2X11_002370</name>
</gene>
<protein>
    <submittedName>
        <fullName evidence="2">3-methyladenine DNA glycosylase AlkD</fullName>
    </submittedName>
</protein>
<evidence type="ECO:0000256" key="1">
    <source>
        <dbReference type="SAM" id="MobiDB-lite"/>
    </source>
</evidence>